<keyword evidence="3" id="KW-0804">Transcription</keyword>
<dbReference type="Proteomes" id="UP001153618">
    <property type="component" value="Unassembled WGS sequence"/>
</dbReference>
<keyword evidence="7" id="KW-1185">Reference proteome</keyword>
<dbReference type="GO" id="GO:0000981">
    <property type="term" value="F:DNA-binding transcription factor activity, RNA polymerase II-specific"/>
    <property type="evidence" value="ECO:0007669"/>
    <property type="project" value="InterPro"/>
</dbReference>
<proteinExistence type="predicted"/>
<evidence type="ECO:0000313" key="7">
    <source>
        <dbReference type="Proteomes" id="UP001153618"/>
    </source>
</evidence>
<keyword evidence="2" id="KW-0805">Transcription regulation</keyword>
<evidence type="ECO:0000256" key="4">
    <source>
        <dbReference type="ARBA" id="ARBA00023242"/>
    </source>
</evidence>
<evidence type="ECO:0000259" key="5">
    <source>
        <dbReference type="PROSITE" id="PS00463"/>
    </source>
</evidence>
<evidence type="ECO:0000256" key="1">
    <source>
        <dbReference type="ARBA" id="ARBA00004123"/>
    </source>
</evidence>
<dbReference type="EMBL" id="CAJVOS010000093">
    <property type="protein sequence ID" value="CAG8284841.1"/>
    <property type="molecule type" value="Genomic_DNA"/>
</dbReference>
<gene>
    <name evidence="6" type="ORF">POLS_LOCUS9554</name>
</gene>
<accession>A0A9W4IIX7</accession>
<reference evidence="6" key="1">
    <citation type="submission" date="2021-07" db="EMBL/GenBank/DDBJ databases">
        <authorList>
            <person name="Branca A.L. A."/>
        </authorList>
    </citation>
    <scope>NUCLEOTIDE SEQUENCE</scope>
</reference>
<keyword evidence="4" id="KW-0539">Nucleus</keyword>
<dbReference type="GO" id="GO:0008270">
    <property type="term" value="F:zinc ion binding"/>
    <property type="evidence" value="ECO:0007669"/>
    <property type="project" value="InterPro"/>
</dbReference>
<dbReference type="CDD" id="cd00067">
    <property type="entry name" value="GAL4"/>
    <property type="match status" value="1"/>
</dbReference>
<dbReference type="GO" id="GO:0005634">
    <property type="term" value="C:nucleus"/>
    <property type="evidence" value="ECO:0007669"/>
    <property type="project" value="UniProtKB-SubCell"/>
</dbReference>
<organism evidence="6 7">
    <name type="scientific">Penicillium olsonii</name>
    <dbReference type="NCBI Taxonomy" id="99116"/>
    <lineage>
        <taxon>Eukaryota</taxon>
        <taxon>Fungi</taxon>
        <taxon>Dikarya</taxon>
        <taxon>Ascomycota</taxon>
        <taxon>Pezizomycotina</taxon>
        <taxon>Eurotiomycetes</taxon>
        <taxon>Eurotiomycetidae</taxon>
        <taxon>Eurotiales</taxon>
        <taxon>Aspergillaceae</taxon>
        <taxon>Penicillium</taxon>
    </lineage>
</organism>
<dbReference type="PANTHER" id="PTHR37534">
    <property type="entry name" value="TRANSCRIPTIONAL ACTIVATOR PROTEIN UGA3"/>
    <property type="match status" value="1"/>
</dbReference>
<protein>
    <recommendedName>
        <fullName evidence="5">Zn(2)-C6 fungal-type domain-containing protein</fullName>
    </recommendedName>
</protein>
<dbReference type="OrthoDB" id="4137815at2759"/>
<sequence>MTPSALKRACDQCHNLKEKCRRPNTIATCERCHRLRQKCQTIRNLAKAGRKPRAASTLSYKLPATNLGSNQQSLAALCSVKSADPPYPYFNHPFDEAVTSNPALFPQLDRWDRHFLNLMKDMVAPSPLDKYLIGPSFHESHHRSFVQNMLQPTPVLKNAAVACAAVLFGDNYAQYTQTSVQVGHRRAALAVSELRALKILEEQDLVTALVLGVAMVTFAMHVANGQSFLISRYTLALVKPVYPSVLRMDPSIMDYLMCLVSTETFECLLTSRTPTLRINESDRLNVVDRYLGLTSPLFAHLYDICEVSSLLRGAGGRLSIQTAQRLDEIHESLMQWRASPPSDFLKHFSPTEAAVMLAQAKVLQLAALLIVHRLYYPFGTYTKEALQLSRSIIAEFDGVWQLTGHSLPCTSLAYLIACFEITGPGERAAAIDKSMRVVTFSKQLQIRSQKTLLSVWAAKDAGTLTHWFSIGDTIDR</sequence>
<feature type="domain" description="Zn(2)-C6 fungal-type" evidence="5">
    <location>
        <begin position="9"/>
        <end position="39"/>
    </location>
</feature>
<evidence type="ECO:0000256" key="3">
    <source>
        <dbReference type="ARBA" id="ARBA00023163"/>
    </source>
</evidence>
<comment type="caution">
    <text evidence="6">The sequence shown here is derived from an EMBL/GenBank/DDBJ whole genome shotgun (WGS) entry which is preliminary data.</text>
</comment>
<evidence type="ECO:0000256" key="2">
    <source>
        <dbReference type="ARBA" id="ARBA00023015"/>
    </source>
</evidence>
<dbReference type="Pfam" id="PF11951">
    <property type="entry name" value="Fungal_trans_2"/>
    <property type="match status" value="1"/>
</dbReference>
<dbReference type="AlphaFoldDB" id="A0A9W4IIX7"/>
<name>A0A9W4IIX7_PENOL</name>
<dbReference type="PANTHER" id="PTHR37534:SF46">
    <property type="entry name" value="ZN(II)2CYS6 TRANSCRIPTION FACTOR (EUROFUNG)"/>
    <property type="match status" value="1"/>
</dbReference>
<dbReference type="PROSITE" id="PS00463">
    <property type="entry name" value="ZN2_CY6_FUNGAL_1"/>
    <property type="match status" value="1"/>
</dbReference>
<evidence type="ECO:0000313" key="6">
    <source>
        <dbReference type="EMBL" id="CAG8284841.1"/>
    </source>
</evidence>
<dbReference type="InterPro" id="IPR021858">
    <property type="entry name" value="Fun_TF"/>
</dbReference>
<dbReference type="InterPro" id="IPR001138">
    <property type="entry name" value="Zn2Cys6_DnaBD"/>
</dbReference>
<comment type="subcellular location">
    <subcellularLocation>
        <location evidence="1">Nucleus</location>
    </subcellularLocation>
</comment>